<gene>
    <name evidence="2" type="ORF">Rhow_002974</name>
</gene>
<dbReference type="Gene3D" id="3.60.15.10">
    <property type="entry name" value="Ribonuclease Z/Hydroxyacylglutathione hydrolase-like"/>
    <property type="match status" value="1"/>
</dbReference>
<keyword evidence="2" id="KW-0378">Hydrolase</keyword>
<evidence type="ECO:0000256" key="1">
    <source>
        <dbReference type="SAM" id="MobiDB-lite"/>
    </source>
</evidence>
<dbReference type="GO" id="GO:0016787">
    <property type="term" value="F:hydrolase activity"/>
    <property type="evidence" value="ECO:0007669"/>
    <property type="project" value="UniProtKB-KW"/>
</dbReference>
<dbReference type="InterPro" id="IPR036866">
    <property type="entry name" value="RibonucZ/Hydroxyglut_hydro"/>
</dbReference>
<keyword evidence="3" id="KW-1185">Reference proteome</keyword>
<proteinExistence type="predicted"/>
<comment type="caution">
    <text evidence="2">The sequence shown here is derived from an EMBL/GenBank/DDBJ whole genome shotgun (WGS) entry which is preliminary data.</text>
</comment>
<evidence type="ECO:0000313" key="3">
    <source>
        <dbReference type="Proteomes" id="UP000287519"/>
    </source>
</evidence>
<dbReference type="AlphaFoldDB" id="A0A402C752"/>
<name>A0A402C752_RHOWR</name>
<dbReference type="Proteomes" id="UP000287519">
    <property type="component" value="Unassembled WGS sequence"/>
</dbReference>
<accession>A0A402C752</accession>
<dbReference type="EMBL" id="BHYM01000027">
    <property type="protein sequence ID" value="GCE39450.1"/>
    <property type="molecule type" value="Genomic_DNA"/>
</dbReference>
<feature type="region of interest" description="Disordered" evidence="1">
    <location>
        <begin position="91"/>
        <end position="133"/>
    </location>
</feature>
<sequence length="133" mass="13984">MPVVHEIALAELGADFTNTCPPCAPFTVMSDERVHVTATLVPHGPAFPSFAYRFDTEYGSVTFSGDTTVSDNLVELARGSDVLIHEAVTLRRQRPDTGGTRPHAAIARRSAAAAGPHPGSSDADRSDPGGGRT</sequence>
<feature type="compositionally biased region" description="Low complexity" evidence="1">
    <location>
        <begin position="101"/>
        <end position="121"/>
    </location>
</feature>
<dbReference type="SUPFAM" id="SSF56281">
    <property type="entry name" value="Metallo-hydrolase/oxidoreductase"/>
    <property type="match status" value="1"/>
</dbReference>
<evidence type="ECO:0000313" key="2">
    <source>
        <dbReference type="EMBL" id="GCE39450.1"/>
    </source>
</evidence>
<organism evidence="2 3">
    <name type="scientific">Rhodococcus wratislaviensis</name>
    <name type="common">Tsukamurella wratislaviensis</name>
    <dbReference type="NCBI Taxonomy" id="44752"/>
    <lineage>
        <taxon>Bacteria</taxon>
        <taxon>Bacillati</taxon>
        <taxon>Actinomycetota</taxon>
        <taxon>Actinomycetes</taxon>
        <taxon>Mycobacteriales</taxon>
        <taxon>Nocardiaceae</taxon>
        <taxon>Rhodococcus</taxon>
    </lineage>
</organism>
<protein>
    <submittedName>
        <fullName evidence="2">Hydrolase (HAD superfamily)</fullName>
    </submittedName>
</protein>
<reference evidence="2 3" key="1">
    <citation type="submission" date="2018-11" db="EMBL/GenBank/DDBJ databases">
        <title>Microbial catabolism of amino acid.</title>
        <authorList>
            <person name="Hibi M."/>
            <person name="Ogawa J."/>
        </authorList>
    </citation>
    <scope>NUCLEOTIDE SEQUENCE [LARGE SCALE GENOMIC DNA]</scope>
    <source>
        <strain evidence="2 3">C31-06</strain>
    </source>
</reference>